<dbReference type="Proteomes" id="UP000266723">
    <property type="component" value="Unassembled WGS sequence"/>
</dbReference>
<accession>A0ABQ7B2R8</accession>
<comment type="caution">
    <text evidence="2">The sequence shown here is derived from an EMBL/GenBank/DDBJ whole genome shotgun (WGS) entry which is preliminary data.</text>
</comment>
<feature type="region of interest" description="Disordered" evidence="1">
    <location>
        <begin position="1"/>
        <end position="55"/>
    </location>
</feature>
<evidence type="ECO:0000313" key="3">
    <source>
        <dbReference type="Proteomes" id="UP000266723"/>
    </source>
</evidence>
<evidence type="ECO:0000313" key="2">
    <source>
        <dbReference type="EMBL" id="KAF3520887.1"/>
    </source>
</evidence>
<reference evidence="2 3" key="1">
    <citation type="journal article" date="2020" name="BMC Genomics">
        <title>Intraspecific diversification of the crop wild relative Brassica cretica Lam. using demographic model selection.</title>
        <authorList>
            <person name="Kioukis A."/>
            <person name="Michalopoulou V.A."/>
            <person name="Briers L."/>
            <person name="Pirintsos S."/>
            <person name="Studholme D.J."/>
            <person name="Pavlidis P."/>
            <person name="Sarris P.F."/>
        </authorList>
    </citation>
    <scope>NUCLEOTIDE SEQUENCE [LARGE SCALE GENOMIC DNA]</scope>
    <source>
        <strain evidence="3">cv. PFS-1207/04</strain>
    </source>
</reference>
<organism evidence="2 3">
    <name type="scientific">Brassica cretica</name>
    <name type="common">Mustard</name>
    <dbReference type="NCBI Taxonomy" id="69181"/>
    <lineage>
        <taxon>Eukaryota</taxon>
        <taxon>Viridiplantae</taxon>
        <taxon>Streptophyta</taxon>
        <taxon>Embryophyta</taxon>
        <taxon>Tracheophyta</taxon>
        <taxon>Spermatophyta</taxon>
        <taxon>Magnoliopsida</taxon>
        <taxon>eudicotyledons</taxon>
        <taxon>Gunneridae</taxon>
        <taxon>Pentapetalae</taxon>
        <taxon>rosids</taxon>
        <taxon>malvids</taxon>
        <taxon>Brassicales</taxon>
        <taxon>Brassicaceae</taxon>
        <taxon>Brassiceae</taxon>
        <taxon>Brassica</taxon>
    </lineage>
</organism>
<protein>
    <submittedName>
        <fullName evidence="2">Uncharacterized protein</fullName>
    </submittedName>
</protein>
<name>A0ABQ7B2R8_BRACR</name>
<proteinExistence type="predicted"/>
<keyword evidence="3" id="KW-1185">Reference proteome</keyword>
<dbReference type="EMBL" id="QGKV02001556">
    <property type="protein sequence ID" value="KAF3520887.1"/>
    <property type="molecule type" value="Genomic_DNA"/>
</dbReference>
<feature type="compositionally biased region" description="Polar residues" evidence="1">
    <location>
        <begin position="41"/>
        <end position="55"/>
    </location>
</feature>
<evidence type="ECO:0000256" key="1">
    <source>
        <dbReference type="SAM" id="MobiDB-lite"/>
    </source>
</evidence>
<sequence length="55" mass="5910">MVREFDSTSLRGRTATLVAKGADGGDFSTEEGASPSREDFSSSPTERSGSRLTRR</sequence>
<gene>
    <name evidence="2" type="ORF">DY000_02059023</name>
</gene>